<feature type="non-terminal residue" evidence="1">
    <location>
        <position position="1"/>
    </location>
</feature>
<protein>
    <submittedName>
        <fullName evidence="1">T9SS type B sorting domain-containing protein</fullName>
    </submittedName>
</protein>
<dbReference type="Proteomes" id="UP001231197">
    <property type="component" value="Unassembled WGS sequence"/>
</dbReference>
<accession>A0ABT7ZYH4</accession>
<dbReference type="RefSeq" id="WP_290207748.1">
    <property type="nucleotide sequence ID" value="NZ_JASDDK010000009.1"/>
</dbReference>
<dbReference type="EMBL" id="JASDDK010000009">
    <property type="protein sequence ID" value="MDN3494052.1"/>
    <property type="molecule type" value="Genomic_DNA"/>
</dbReference>
<evidence type="ECO:0000313" key="1">
    <source>
        <dbReference type="EMBL" id="MDN3494052.1"/>
    </source>
</evidence>
<name>A0ABT7ZYH4_9FLAO</name>
<comment type="caution">
    <text evidence="1">The sequence shown here is derived from an EMBL/GenBank/DDBJ whole genome shotgun (WGS) entry which is preliminary data.</text>
</comment>
<organism evidence="1 2">
    <name type="scientific">Winogradskyella bathintestinalis</name>
    <dbReference type="NCBI Taxonomy" id="3035208"/>
    <lineage>
        <taxon>Bacteria</taxon>
        <taxon>Pseudomonadati</taxon>
        <taxon>Bacteroidota</taxon>
        <taxon>Flavobacteriia</taxon>
        <taxon>Flavobacteriales</taxon>
        <taxon>Flavobacteriaceae</taxon>
        <taxon>Winogradskyella</taxon>
    </lineage>
</organism>
<dbReference type="InterPro" id="IPR026341">
    <property type="entry name" value="T9SS_type_B"/>
</dbReference>
<reference evidence="1 2" key="1">
    <citation type="journal article" date="2023" name="Int. J. Syst. Evol. Microbiol.">
        <title>Winogradskyella bathintestinalis sp. nov., isolated from the intestine of the deep-sea loosejaw dragonfish, Malacosteus niger.</title>
        <authorList>
            <person name="Uniacke-Lowe S."/>
            <person name="Johnson C.N."/>
            <person name="Stanton C."/>
            <person name="Hill C."/>
            <person name="Ross P."/>
        </authorList>
    </citation>
    <scope>NUCLEOTIDE SEQUENCE [LARGE SCALE GENOMIC DNA]</scope>
    <source>
        <strain evidence="1 2">APC 3343</strain>
    </source>
</reference>
<dbReference type="NCBIfam" id="TIGR04131">
    <property type="entry name" value="Bac_Flav_CTERM"/>
    <property type="match status" value="1"/>
</dbReference>
<gene>
    <name evidence="1" type="ORF">QMA06_15110</name>
</gene>
<proteinExistence type="predicted"/>
<keyword evidence="2" id="KW-1185">Reference proteome</keyword>
<sequence length="75" mass="8623">QNETWNIEGIGNDAKIYIFDRYGKLLKQISPGGTGWDGTYNGNAMPTSGYWFTVEYNEPLTGERKEFKAHFTLKR</sequence>
<evidence type="ECO:0000313" key="2">
    <source>
        <dbReference type="Proteomes" id="UP001231197"/>
    </source>
</evidence>
<dbReference type="Pfam" id="PF13585">
    <property type="entry name" value="CHU_C"/>
    <property type="match status" value="1"/>
</dbReference>